<dbReference type="InterPro" id="IPR011990">
    <property type="entry name" value="TPR-like_helical_dom_sf"/>
</dbReference>
<organism evidence="1 2">
    <name type="scientific">Limosilactobacillus alvi</name>
    <dbReference type="NCBI Taxonomy" id="990412"/>
    <lineage>
        <taxon>Bacteria</taxon>
        <taxon>Bacillati</taxon>
        <taxon>Bacillota</taxon>
        <taxon>Bacilli</taxon>
        <taxon>Lactobacillales</taxon>
        <taxon>Lactobacillaceae</taxon>
        <taxon>Limosilactobacillus</taxon>
    </lineage>
</organism>
<reference evidence="1 2" key="1">
    <citation type="journal article" date="2021" name="Sci. Rep.">
        <title>The distribution of antibiotic resistance genes in chicken gut microbiota commensals.</title>
        <authorList>
            <person name="Juricova H."/>
            <person name="Matiasovicova J."/>
            <person name="Kubasova T."/>
            <person name="Cejkova D."/>
            <person name="Rychlik I."/>
        </authorList>
    </citation>
    <scope>NUCLEOTIDE SEQUENCE [LARGE SCALE GENOMIC DNA]</scope>
    <source>
        <strain evidence="1 2">An810</strain>
    </source>
</reference>
<dbReference type="SUPFAM" id="SSF48452">
    <property type="entry name" value="TPR-like"/>
    <property type="match status" value="1"/>
</dbReference>
<keyword evidence="2" id="KW-1185">Reference proteome</keyword>
<comment type="caution">
    <text evidence="1">The sequence shown here is derived from an EMBL/GenBank/DDBJ whole genome shotgun (WGS) entry which is preliminary data.</text>
</comment>
<proteinExistence type="predicted"/>
<name>A0ABS2ENY3_9LACO</name>
<gene>
    <name evidence="1" type="ORF">H5993_05175</name>
</gene>
<evidence type="ECO:0008006" key="3">
    <source>
        <dbReference type="Google" id="ProtNLM"/>
    </source>
</evidence>
<dbReference type="EMBL" id="JACJJQ010000020">
    <property type="protein sequence ID" value="MBM6754149.1"/>
    <property type="molecule type" value="Genomic_DNA"/>
</dbReference>
<sequence length="244" mass="28427">MIVTILIIIVILAFMNRRSRKDPNSKIKDTTPTNHDVSLPSFQEIKSYLKSDVPSKKENGKLVNGRTGYKLAKETSIERSKNDLKQALEINRNNNDFIEQAKYDDSKATIATDDYLSNICIPYYFGGVLAYKQGDWDLAEKWWLMVLDIRPTNSAKKLEIMYRKQKRYKDNVIMYEKAIEYSKRYDKLTNQHLTKHLAELKKTCSAELNKKSKNDHSIGIQEYPSMIDFNFIDKLQRIAQNNAN</sequence>
<evidence type="ECO:0000313" key="2">
    <source>
        <dbReference type="Proteomes" id="UP000776629"/>
    </source>
</evidence>
<dbReference type="RefSeq" id="WP_204776511.1">
    <property type="nucleotide sequence ID" value="NZ_JACJJQ010000020.1"/>
</dbReference>
<dbReference type="Gene3D" id="1.25.40.10">
    <property type="entry name" value="Tetratricopeptide repeat domain"/>
    <property type="match status" value="1"/>
</dbReference>
<dbReference type="Proteomes" id="UP000776629">
    <property type="component" value="Unassembled WGS sequence"/>
</dbReference>
<protein>
    <recommendedName>
        <fullName evidence="3">Tetratricopeptide repeat protein</fullName>
    </recommendedName>
</protein>
<evidence type="ECO:0000313" key="1">
    <source>
        <dbReference type="EMBL" id="MBM6754149.1"/>
    </source>
</evidence>
<accession>A0ABS2ENY3</accession>